<organism evidence="3 4">
    <name type="scientific">Noviherbaspirillum sedimenti</name>
    <dbReference type="NCBI Taxonomy" id="2320865"/>
    <lineage>
        <taxon>Bacteria</taxon>
        <taxon>Pseudomonadati</taxon>
        <taxon>Pseudomonadota</taxon>
        <taxon>Betaproteobacteria</taxon>
        <taxon>Burkholderiales</taxon>
        <taxon>Oxalobacteraceae</taxon>
        <taxon>Noviherbaspirillum</taxon>
    </lineage>
</organism>
<dbReference type="InterPro" id="IPR038607">
    <property type="entry name" value="PhoD-like_sf"/>
</dbReference>
<dbReference type="InterPro" id="IPR029052">
    <property type="entry name" value="Metallo-depent_PP-like"/>
</dbReference>
<gene>
    <name evidence="3" type="ORF">D3878_21895</name>
</gene>
<proteinExistence type="predicted"/>
<comment type="caution">
    <text evidence="3">The sequence shown here is derived from an EMBL/GenBank/DDBJ whole genome shotgun (WGS) entry which is preliminary data.</text>
</comment>
<protein>
    <recommendedName>
        <fullName evidence="5">Alkaline phosphatase</fullName>
    </recommendedName>
</protein>
<dbReference type="SUPFAM" id="SSF56300">
    <property type="entry name" value="Metallo-dependent phosphatases"/>
    <property type="match status" value="1"/>
</dbReference>
<dbReference type="EMBL" id="QYUQ01000002">
    <property type="protein sequence ID" value="RJG03917.1"/>
    <property type="molecule type" value="Genomic_DNA"/>
</dbReference>
<dbReference type="AlphaFoldDB" id="A0A3A3G5W6"/>
<dbReference type="InterPro" id="IPR052900">
    <property type="entry name" value="Phospholipid_Metab_Enz"/>
</dbReference>
<evidence type="ECO:0000313" key="3">
    <source>
        <dbReference type="EMBL" id="RJG03917.1"/>
    </source>
</evidence>
<accession>A0A3A3G5W6</accession>
<dbReference type="InterPro" id="IPR018946">
    <property type="entry name" value="PhoD-like_MPP"/>
</dbReference>
<dbReference type="PROSITE" id="PS51318">
    <property type="entry name" value="TAT"/>
    <property type="match status" value="1"/>
</dbReference>
<dbReference type="InterPro" id="IPR032093">
    <property type="entry name" value="PhoD_N"/>
</dbReference>
<name>A0A3A3G5W6_9BURK</name>
<dbReference type="CDD" id="cd07389">
    <property type="entry name" value="MPP_PhoD"/>
    <property type="match status" value="1"/>
</dbReference>
<feature type="domain" description="Phospholipase D N-terminal" evidence="2">
    <location>
        <begin position="65"/>
        <end position="153"/>
    </location>
</feature>
<dbReference type="Pfam" id="PF09423">
    <property type="entry name" value="PhoD"/>
    <property type="match status" value="1"/>
</dbReference>
<sequence>MSRSDRPPSRRRTGLPRRDFLVQTAAILLGLGTVPLLQSCGGQGSEPMPAPTPDTQAPADITFSHSVASGDPLSDRVILWTRITTTSPAAVAVDFVVATDSALGQIVRSGQVASDLSRDRTVKIDVDGLQENTTYYYRFSAGGVTSPVGRTKTLPAGEAGRVRMAVVSCASLAHGFFNAYRRISERADLDLVVHLGDYIYEHGSGEFGNIRPYEPPNEILSLSDYRTRYAQYRRDPDLQELHRQHPMVAIWDDHEIANNAHANGAQNHTEATEGPWAARVAAALQAYYEWMPIRVIDPANLRKSNRTFALGNLADLLMLEERVNARSMQLSDDSFISPFTQSGAYTDPSRQMLGVEEESWLSEKLRSSTAKWKLIGQGTMFAQIKVRPEKNADGGGIFINADQWDGYQPARDRVYDILNGDATNPAIGNVVFLSGDLHSSWAADLSQDPNNSDVNSGGYDPDTGAGARAVEFVGTSITSPALDELEAEAAVGLEFINPHFKYIELSKRGYMLLDVDPNRVIGEWWYVDTVANVSNVESFGRALQVQDGTSHLISAAQTLPRLNPPALAP</sequence>
<evidence type="ECO:0000313" key="4">
    <source>
        <dbReference type="Proteomes" id="UP000266327"/>
    </source>
</evidence>
<dbReference type="Gene3D" id="3.60.21.70">
    <property type="entry name" value="PhoD-like phosphatase"/>
    <property type="match status" value="1"/>
</dbReference>
<dbReference type="Proteomes" id="UP000266327">
    <property type="component" value="Unassembled WGS sequence"/>
</dbReference>
<dbReference type="Pfam" id="PF16655">
    <property type="entry name" value="PhoD_N"/>
    <property type="match status" value="1"/>
</dbReference>
<dbReference type="InterPro" id="IPR006311">
    <property type="entry name" value="TAT_signal"/>
</dbReference>
<feature type="domain" description="PhoD-like phosphatase metallophosphatase" evidence="1">
    <location>
        <begin position="164"/>
        <end position="523"/>
    </location>
</feature>
<reference evidence="4" key="1">
    <citation type="submission" date="2018-09" db="EMBL/GenBank/DDBJ databases">
        <authorList>
            <person name="Zhu H."/>
        </authorList>
    </citation>
    <scope>NUCLEOTIDE SEQUENCE [LARGE SCALE GENOMIC DNA]</scope>
    <source>
        <strain evidence="4">K1S02-23</strain>
    </source>
</reference>
<evidence type="ECO:0000259" key="2">
    <source>
        <dbReference type="Pfam" id="PF16655"/>
    </source>
</evidence>
<keyword evidence="4" id="KW-1185">Reference proteome</keyword>
<evidence type="ECO:0000259" key="1">
    <source>
        <dbReference type="Pfam" id="PF09423"/>
    </source>
</evidence>
<dbReference type="Gene3D" id="2.60.40.380">
    <property type="entry name" value="Purple acid phosphatase-like, N-terminal"/>
    <property type="match status" value="1"/>
</dbReference>
<dbReference type="PANTHER" id="PTHR43606:SF7">
    <property type="entry name" value="PHOSPHATASE, PUTATIVE (AFU_ORTHOLOGUE AFUA_6G08710)-RELATED"/>
    <property type="match status" value="1"/>
</dbReference>
<evidence type="ECO:0008006" key="5">
    <source>
        <dbReference type="Google" id="ProtNLM"/>
    </source>
</evidence>
<dbReference type="PANTHER" id="PTHR43606">
    <property type="entry name" value="PHOSPHATASE, PUTATIVE (AFU_ORTHOLOGUE AFUA_6G08710)-RELATED"/>
    <property type="match status" value="1"/>
</dbReference>